<evidence type="ECO:0000256" key="8">
    <source>
        <dbReference type="ARBA" id="ARBA00022827"/>
    </source>
</evidence>
<feature type="compositionally biased region" description="Basic and acidic residues" evidence="17">
    <location>
        <begin position="488"/>
        <end position="497"/>
    </location>
</feature>
<dbReference type="GO" id="GO:0020037">
    <property type="term" value="F:heme binding"/>
    <property type="evidence" value="ECO:0007669"/>
    <property type="project" value="UniProtKB-UniRule"/>
</dbReference>
<dbReference type="Pfam" id="PF00067">
    <property type="entry name" value="p450"/>
    <property type="match status" value="1"/>
</dbReference>
<dbReference type="EMBL" id="NJES01000079">
    <property type="protein sequence ID" value="PHH78447.1"/>
    <property type="molecule type" value="Genomic_DNA"/>
</dbReference>
<dbReference type="InterPro" id="IPR029039">
    <property type="entry name" value="Flavoprotein-like_sf"/>
</dbReference>
<keyword evidence="8 15" id="KW-0274">FAD</keyword>
<evidence type="ECO:0000256" key="9">
    <source>
        <dbReference type="ARBA" id="ARBA00022857"/>
    </source>
</evidence>
<keyword evidence="21" id="KW-1185">Reference proteome</keyword>
<dbReference type="GO" id="GO:0070330">
    <property type="term" value="F:aromatase activity"/>
    <property type="evidence" value="ECO:0007669"/>
    <property type="project" value="UniProtKB-UniRule"/>
</dbReference>
<accession>A0A2C5ZBP3</accession>
<dbReference type="InterPro" id="IPR008254">
    <property type="entry name" value="Flavodoxin/NO_synth"/>
</dbReference>
<dbReference type="InterPro" id="IPR023206">
    <property type="entry name" value="Bifunctional_P450_P450_red"/>
</dbReference>
<evidence type="ECO:0000313" key="21">
    <source>
        <dbReference type="Proteomes" id="UP000226431"/>
    </source>
</evidence>
<gene>
    <name evidence="20" type="ORF">CDD80_6854</name>
</gene>
<dbReference type="PANTHER" id="PTHR19384">
    <property type="entry name" value="NITRIC OXIDE SYNTHASE-RELATED"/>
    <property type="match status" value="1"/>
</dbReference>
<dbReference type="InterPro" id="IPR001433">
    <property type="entry name" value="OxRdtase_FAD/NAD-bd"/>
</dbReference>
<comment type="similarity">
    <text evidence="2 15">In the N-terminal section; belongs to the cytochrome P450 family.</text>
</comment>
<dbReference type="InterPro" id="IPR039261">
    <property type="entry name" value="FNR_nucleotide-bd"/>
</dbReference>
<evidence type="ECO:0000259" key="18">
    <source>
        <dbReference type="PROSITE" id="PS50902"/>
    </source>
</evidence>
<evidence type="ECO:0000256" key="3">
    <source>
        <dbReference type="ARBA" id="ARBA00022448"/>
    </source>
</evidence>
<dbReference type="EC" id="1.6.2.4" evidence="15"/>
<comment type="caution">
    <text evidence="20">The sequence shown here is derived from an EMBL/GenBank/DDBJ whole genome shotgun (WGS) entry which is preliminary data.</text>
</comment>
<dbReference type="Proteomes" id="UP000226431">
    <property type="component" value="Unassembled WGS sequence"/>
</dbReference>
<dbReference type="GO" id="GO:0010181">
    <property type="term" value="F:FMN binding"/>
    <property type="evidence" value="ECO:0007669"/>
    <property type="project" value="UniProtKB-UniRule"/>
</dbReference>
<dbReference type="PRINTS" id="PR00369">
    <property type="entry name" value="FLAVODOXIN"/>
</dbReference>
<dbReference type="InterPro" id="IPR001128">
    <property type="entry name" value="Cyt_P450"/>
</dbReference>
<dbReference type="InterPro" id="IPR001094">
    <property type="entry name" value="Flavdoxin-like"/>
</dbReference>
<dbReference type="Gene3D" id="3.40.50.360">
    <property type="match status" value="1"/>
</dbReference>
<dbReference type="GO" id="GO:0005829">
    <property type="term" value="C:cytosol"/>
    <property type="evidence" value="ECO:0007669"/>
    <property type="project" value="TreeGrafter"/>
</dbReference>
<evidence type="ECO:0000256" key="11">
    <source>
        <dbReference type="ARBA" id="ARBA00023002"/>
    </source>
</evidence>
<feature type="domain" description="FAD-binding FR-type" evidence="19">
    <location>
        <begin position="688"/>
        <end position="917"/>
    </location>
</feature>
<keyword evidence="12 15" id="KW-0408">Iron</keyword>
<keyword evidence="11 15" id="KW-0560">Oxidoreductase</keyword>
<dbReference type="GO" id="GO:0003958">
    <property type="term" value="F:NADPH-hemoprotein reductase activity"/>
    <property type="evidence" value="ECO:0007669"/>
    <property type="project" value="UniProtKB-UniRule"/>
</dbReference>
<dbReference type="Gene3D" id="1.10.630.10">
    <property type="entry name" value="Cytochrome P450"/>
    <property type="match status" value="1"/>
</dbReference>
<keyword evidence="13 15" id="KW-0503">Monooxygenase</keyword>
<dbReference type="InterPro" id="IPR036396">
    <property type="entry name" value="Cyt_P450_sf"/>
</dbReference>
<dbReference type="GO" id="GO:0005506">
    <property type="term" value="F:iron ion binding"/>
    <property type="evidence" value="ECO:0007669"/>
    <property type="project" value="UniProtKB-UniRule"/>
</dbReference>
<proteinExistence type="inferred from homology"/>
<dbReference type="Pfam" id="PF00175">
    <property type="entry name" value="NAD_binding_1"/>
    <property type="match status" value="1"/>
</dbReference>
<dbReference type="InterPro" id="IPR023173">
    <property type="entry name" value="NADPH_Cyt_P450_Rdtase_alpha"/>
</dbReference>
<evidence type="ECO:0000256" key="1">
    <source>
        <dbReference type="ARBA" id="ARBA00001971"/>
    </source>
</evidence>
<dbReference type="EC" id="1.14.14.1" evidence="15"/>
<dbReference type="Pfam" id="PF00667">
    <property type="entry name" value="FAD_binding_1"/>
    <property type="match status" value="1"/>
</dbReference>
<keyword evidence="4 15" id="KW-0349">Heme</keyword>
<reference evidence="20 21" key="1">
    <citation type="submission" date="2017-06" db="EMBL/GenBank/DDBJ databases">
        <title>Ant-infecting Ophiocordyceps genomes reveal a high diversity of potential behavioral manipulation genes and a possible major role for enterotoxins.</title>
        <authorList>
            <person name="De Bekker C."/>
            <person name="Evans H.C."/>
            <person name="Brachmann A."/>
            <person name="Hughes D.P."/>
        </authorList>
    </citation>
    <scope>NUCLEOTIDE SEQUENCE [LARGE SCALE GENOMIC DNA]</scope>
    <source>
        <strain evidence="20 21">Map16</strain>
    </source>
</reference>
<dbReference type="AlphaFoldDB" id="A0A2C5ZBP3"/>
<evidence type="ECO:0000256" key="15">
    <source>
        <dbReference type="PIRNR" id="PIRNR000209"/>
    </source>
</evidence>
<dbReference type="PIRSF" id="PIRSF000209">
    <property type="entry name" value="Bifunctional_P450_P450R"/>
    <property type="match status" value="1"/>
</dbReference>
<dbReference type="SUPFAM" id="SSF48264">
    <property type="entry name" value="Cytochrome P450"/>
    <property type="match status" value="1"/>
</dbReference>
<dbReference type="Gene3D" id="1.20.990.10">
    <property type="entry name" value="NADPH-cytochrome p450 Reductase, Chain A, domain 3"/>
    <property type="match status" value="1"/>
</dbReference>
<evidence type="ECO:0000256" key="10">
    <source>
        <dbReference type="ARBA" id="ARBA00022982"/>
    </source>
</evidence>
<evidence type="ECO:0000256" key="12">
    <source>
        <dbReference type="ARBA" id="ARBA00023004"/>
    </source>
</evidence>
<keyword evidence="5 15" id="KW-0285">Flavoprotein</keyword>
<comment type="cofactor">
    <cofactor evidence="15">
        <name>FAD</name>
        <dbReference type="ChEBI" id="CHEBI:57692"/>
    </cofactor>
    <cofactor evidence="15">
        <name>FMN</name>
        <dbReference type="ChEBI" id="CHEBI:58210"/>
    </cofactor>
</comment>
<keyword evidence="7 15" id="KW-0479">Metal-binding</keyword>
<protein>
    <recommendedName>
        <fullName evidence="15">Bifunctional cytochrome P450/NADPH--P450 reductase</fullName>
    </recommendedName>
    <domain>
        <recommendedName>
            <fullName evidence="15">Cytochrome P450</fullName>
            <ecNumber evidence="15">1.14.14.1</ecNumber>
        </recommendedName>
    </domain>
    <domain>
        <recommendedName>
            <fullName evidence="15">NADPH--cytochrome P450 reductase</fullName>
            <ecNumber evidence="15">1.6.2.4</ecNumber>
        </recommendedName>
    </domain>
</protein>
<name>A0A2C5ZBP3_9HYPO</name>
<dbReference type="Gene3D" id="2.40.30.10">
    <property type="entry name" value="Translation factors"/>
    <property type="match status" value="1"/>
</dbReference>
<dbReference type="PRINTS" id="PR00371">
    <property type="entry name" value="FPNCR"/>
</dbReference>
<keyword evidence="10 15" id="KW-0249">Electron transport</keyword>
<dbReference type="InterPro" id="IPR001709">
    <property type="entry name" value="Flavoprot_Pyr_Nucl_cyt_Rdtase"/>
</dbReference>
<evidence type="ECO:0000256" key="2">
    <source>
        <dbReference type="ARBA" id="ARBA00010018"/>
    </source>
</evidence>
<dbReference type="CDD" id="cd06206">
    <property type="entry name" value="bifunctional_CYPOR"/>
    <property type="match status" value="1"/>
</dbReference>
<dbReference type="InterPro" id="IPR003097">
    <property type="entry name" value="CysJ-like_FAD-binding"/>
</dbReference>
<dbReference type="InterPro" id="IPR017927">
    <property type="entry name" value="FAD-bd_FR_type"/>
</dbReference>
<evidence type="ECO:0000256" key="4">
    <source>
        <dbReference type="ARBA" id="ARBA00022617"/>
    </source>
</evidence>
<dbReference type="SUPFAM" id="SSF63380">
    <property type="entry name" value="Riboflavin synthase domain-like"/>
    <property type="match status" value="1"/>
</dbReference>
<evidence type="ECO:0000256" key="17">
    <source>
        <dbReference type="SAM" id="MobiDB-lite"/>
    </source>
</evidence>
<evidence type="ECO:0000256" key="7">
    <source>
        <dbReference type="ARBA" id="ARBA00022723"/>
    </source>
</evidence>
<dbReference type="SUPFAM" id="SSF52218">
    <property type="entry name" value="Flavoproteins"/>
    <property type="match status" value="1"/>
</dbReference>
<dbReference type="OrthoDB" id="1470350at2759"/>
<evidence type="ECO:0000256" key="13">
    <source>
        <dbReference type="ARBA" id="ARBA00023033"/>
    </source>
</evidence>
<dbReference type="GO" id="GO:0050660">
    <property type="term" value="F:flavin adenine dinucleotide binding"/>
    <property type="evidence" value="ECO:0007669"/>
    <property type="project" value="TreeGrafter"/>
</dbReference>
<dbReference type="InterPro" id="IPR017938">
    <property type="entry name" value="Riboflavin_synthase-like_b-brl"/>
</dbReference>
<organism evidence="20 21">
    <name type="scientific">Ophiocordyceps camponoti-rufipedis</name>
    <dbReference type="NCBI Taxonomy" id="2004952"/>
    <lineage>
        <taxon>Eukaryota</taxon>
        <taxon>Fungi</taxon>
        <taxon>Dikarya</taxon>
        <taxon>Ascomycota</taxon>
        <taxon>Pezizomycotina</taxon>
        <taxon>Sordariomycetes</taxon>
        <taxon>Hypocreomycetidae</taxon>
        <taxon>Hypocreales</taxon>
        <taxon>Ophiocordycipitaceae</taxon>
        <taxon>Ophiocordyceps</taxon>
    </lineage>
</organism>
<evidence type="ECO:0000256" key="16">
    <source>
        <dbReference type="PIRSR" id="PIRSR000209-1"/>
    </source>
</evidence>
<dbReference type="STRING" id="2004952.A0A2C5ZBP3"/>
<dbReference type="SUPFAM" id="SSF52343">
    <property type="entry name" value="Ferredoxin reductase-like, C-terminal NADP-linked domain"/>
    <property type="match status" value="1"/>
</dbReference>
<comment type="catalytic activity">
    <reaction evidence="15">
        <text>an organic molecule + reduced [NADPH--hemoprotein reductase] + O2 = an alcohol + oxidized [NADPH--hemoprotein reductase] + H2O + H(+)</text>
        <dbReference type="Rhea" id="RHEA:17149"/>
        <dbReference type="Rhea" id="RHEA-COMP:11964"/>
        <dbReference type="Rhea" id="RHEA-COMP:11965"/>
        <dbReference type="ChEBI" id="CHEBI:15377"/>
        <dbReference type="ChEBI" id="CHEBI:15378"/>
        <dbReference type="ChEBI" id="CHEBI:15379"/>
        <dbReference type="ChEBI" id="CHEBI:30879"/>
        <dbReference type="ChEBI" id="CHEBI:57618"/>
        <dbReference type="ChEBI" id="CHEBI:58210"/>
        <dbReference type="ChEBI" id="CHEBI:142491"/>
        <dbReference type="EC" id="1.14.14.1"/>
    </reaction>
</comment>
<dbReference type="PANTHER" id="PTHR19384:SF127">
    <property type="entry name" value="BIFUNCTIONAL CYTOCHROME P450_NADPH--P450 REDUCTASE"/>
    <property type="match status" value="1"/>
</dbReference>
<feature type="domain" description="Flavodoxin-like" evidence="18">
    <location>
        <begin position="510"/>
        <end position="650"/>
    </location>
</feature>
<feature type="region of interest" description="Disordered" evidence="17">
    <location>
        <begin position="476"/>
        <end position="501"/>
    </location>
</feature>
<dbReference type="FunFam" id="1.10.630.10:FF:000040">
    <property type="entry name" value="Bifunctional cytochrome P450/NADPH--P450 reductase"/>
    <property type="match status" value="1"/>
</dbReference>
<comment type="catalytic activity">
    <reaction evidence="14 15">
        <text>2 oxidized [cytochrome P450] + NADPH = 2 reduced [cytochrome P450] + NADP(+) + H(+)</text>
        <dbReference type="Rhea" id="RHEA:24040"/>
        <dbReference type="Rhea" id="RHEA-COMP:14627"/>
        <dbReference type="Rhea" id="RHEA-COMP:14628"/>
        <dbReference type="ChEBI" id="CHEBI:15378"/>
        <dbReference type="ChEBI" id="CHEBI:55376"/>
        <dbReference type="ChEBI" id="CHEBI:57783"/>
        <dbReference type="ChEBI" id="CHEBI:58349"/>
        <dbReference type="ChEBI" id="CHEBI:60344"/>
        <dbReference type="EC" id="1.6.2.4"/>
    </reaction>
</comment>
<dbReference type="PROSITE" id="PS51384">
    <property type="entry name" value="FAD_FR"/>
    <property type="match status" value="1"/>
</dbReference>
<dbReference type="Gene3D" id="3.40.50.80">
    <property type="entry name" value="Nucleotide-binding domain of ferredoxin-NADP reductase (FNR) module"/>
    <property type="match status" value="1"/>
</dbReference>
<dbReference type="Pfam" id="PF00258">
    <property type="entry name" value="Flavodoxin_1"/>
    <property type="match status" value="1"/>
</dbReference>
<evidence type="ECO:0000256" key="6">
    <source>
        <dbReference type="ARBA" id="ARBA00022643"/>
    </source>
</evidence>
<keyword evidence="6 15" id="KW-0288">FMN</keyword>
<evidence type="ECO:0000256" key="14">
    <source>
        <dbReference type="ARBA" id="ARBA00049342"/>
    </source>
</evidence>
<feature type="binding site" description="axial binding residue" evidence="16">
    <location>
        <position position="419"/>
    </location>
    <ligand>
        <name>heme</name>
        <dbReference type="ChEBI" id="CHEBI:30413"/>
    </ligand>
    <ligandPart>
        <name>Fe</name>
        <dbReference type="ChEBI" id="CHEBI:18248"/>
    </ligandPart>
</feature>
<evidence type="ECO:0000256" key="5">
    <source>
        <dbReference type="ARBA" id="ARBA00022630"/>
    </source>
</evidence>
<sequence length="1073" mass="119202">MPKDIPAPGGLPIVGNALQIDSEQPQESLARFSEIYGKQRLKSQFQRLRLTHRIGPIFKLRVPEPRIFFANYALVQDLFDEKRFQKNVGAGLKQVRNATRDGLFTAFPEEPSWAIAHRILMPAFGPLAIRAMFAEMKDISAQMILKLARFGPDHLISVSDEFTNLTLDSIALCAMGTRFNSFYHDEPHRFVSAMTGVLSESAARSKRPSLIGKLHKESNRKYKEDIETLESISKEMLQNRRQHPTDDQDLLNAMINGKDPKTGQKLRDETIIANMITFLIAGHETTSGLLSFLFYELLQSPEALKEATKEVDNVIGTAPVTVEHMSKLPYIEACLRETLRLHPTAPAFSLEAKGDQLINGEYLIKDKQACVVLLMRLHRDPEVFGSDAEEFRPSRMYGENFTKLPPNCWKPFGNGSRGCIGRPFAWQEAILAVAMLLQTFHFSKGSASYQLKIKSTLTIKPDNFYMRARLRDPKRLESLTQLGPETKSGAEDRESKNKAGATNKEGLTPLWVLYGSNTGTCEALAQSLACSAPDHGFKAEVKDLDSAPSALSAEIPAVIITASYEGQPPDNAGHFVEGLKTASKDESKGVNFAVFGVGNKEWKETYQKIPIVIDEALVKAGANQLAPRASVDVAQGNIFDALYDWQDKSLWPALSKLYGKKDEADNDGELGALNLEIGTQTRSKLLRQDVVTAEVSESRLLTRQGAAARKRHIVVNLPSGLSYRAGDYLAVLPVNPSENVRRVMKRFQLPWDATITIDEKRPTSLPTGKAINVSSTLSTMVELSQPVSNRVAIGLAKTIPEEKLVKELEARAAEEDFQADNVTLLDLLEDYPTANFSFGQFLAAVPPMRIRQYSISSTPLSSPYHCSLTYSVVDAPARGSRHGHRFLGVASSYMERLEVGERIQISIRPSRNGFHLPTDDSKPIIMACAGTGLAPFRAFVAERALKKSGGREVGPALLFYGCSRPEDDDLYRDELDKWEAEGAVRVRRAYSKQPDASEGCKYVQDRLWLDREHVRELYAKGAQLYCCGAGAVGSAVEDTMVRIKADVAGCDTETAYKWVQERKGDRYYSDIFS</sequence>
<comment type="cofactor">
    <cofactor evidence="1 15 16">
        <name>heme</name>
        <dbReference type="ChEBI" id="CHEBI:30413"/>
    </cofactor>
</comment>
<evidence type="ECO:0000313" key="20">
    <source>
        <dbReference type="EMBL" id="PHH78447.1"/>
    </source>
</evidence>
<dbReference type="PROSITE" id="PS50902">
    <property type="entry name" value="FLAVODOXIN_LIKE"/>
    <property type="match status" value="1"/>
</dbReference>
<dbReference type="InterPro" id="IPR017972">
    <property type="entry name" value="Cyt_P450_CS"/>
</dbReference>
<dbReference type="CDD" id="cd11068">
    <property type="entry name" value="CYP120A1"/>
    <property type="match status" value="1"/>
</dbReference>
<keyword evidence="9 15" id="KW-0521">NADP</keyword>
<keyword evidence="3 15" id="KW-0813">Transport</keyword>
<dbReference type="PROSITE" id="PS00086">
    <property type="entry name" value="CYTOCHROME_P450"/>
    <property type="match status" value="1"/>
</dbReference>
<evidence type="ECO:0000259" key="19">
    <source>
        <dbReference type="PROSITE" id="PS51384"/>
    </source>
</evidence>